<organism evidence="1 2">
    <name type="scientific">Mycolicibacterium flavescens</name>
    <name type="common">Mycobacterium flavescens</name>
    <dbReference type="NCBI Taxonomy" id="1776"/>
    <lineage>
        <taxon>Bacteria</taxon>
        <taxon>Bacillati</taxon>
        <taxon>Actinomycetota</taxon>
        <taxon>Actinomycetes</taxon>
        <taxon>Mycobacteriales</taxon>
        <taxon>Mycobacteriaceae</taxon>
        <taxon>Mycolicibacterium</taxon>
    </lineage>
</organism>
<evidence type="ECO:0008006" key="3">
    <source>
        <dbReference type="Google" id="ProtNLM"/>
    </source>
</evidence>
<evidence type="ECO:0000313" key="1">
    <source>
        <dbReference type="EMBL" id="ODQ91633.1"/>
    </source>
</evidence>
<keyword evidence="2" id="KW-1185">Reference proteome</keyword>
<comment type="caution">
    <text evidence="1">The sequence shown here is derived from an EMBL/GenBank/DDBJ whole genome shotgun (WGS) entry which is preliminary data.</text>
</comment>
<dbReference type="SUPFAM" id="SSF50969">
    <property type="entry name" value="YVTN repeat-like/Quinoprotein amine dehydrogenase"/>
    <property type="match status" value="1"/>
</dbReference>
<dbReference type="InterPro" id="IPR015943">
    <property type="entry name" value="WD40/YVTN_repeat-like_dom_sf"/>
</dbReference>
<evidence type="ECO:0000313" key="2">
    <source>
        <dbReference type="Proteomes" id="UP000094053"/>
    </source>
</evidence>
<dbReference type="RefSeq" id="WP_069412655.1">
    <property type="nucleotide sequence ID" value="NZ_JACKUL010000025.1"/>
</dbReference>
<dbReference type="InterPro" id="IPR011044">
    <property type="entry name" value="Quino_amine_DH_bsu"/>
</dbReference>
<gene>
    <name evidence="1" type="ORF">BHQ18_06090</name>
</gene>
<protein>
    <recommendedName>
        <fullName evidence="3">SMP-30/Gluconolactonase/LRE-like region domain-containing protein</fullName>
    </recommendedName>
</protein>
<dbReference type="Gene3D" id="2.130.10.10">
    <property type="entry name" value="YVTN repeat-like/Quinoprotein amine dehydrogenase"/>
    <property type="match status" value="1"/>
</dbReference>
<accession>A0A1E3RP20</accession>
<dbReference type="EMBL" id="MIHA01000003">
    <property type="protein sequence ID" value="ODQ91633.1"/>
    <property type="molecule type" value="Genomic_DNA"/>
</dbReference>
<proteinExistence type="predicted"/>
<reference evidence="2" key="1">
    <citation type="submission" date="2016-09" db="EMBL/GenBank/DDBJ databases">
        <authorList>
            <person name="Greninger A.L."/>
            <person name="Jerome K.R."/>
            <person name="Mcnair B."/>
            <person name="Wallis C."/>
            <person name="Fang F."/>
        </authorList>
    </citation>
    <scope>NUCLEOTIDE SEQUENCE [LARGE SCALE GENOMIC DNA]</scope>
    <source>
        <strain evidence="2">M6</strain>
    </source>
</reference>
<dbReference type="OrthoDB" id="145213at2"/>
<sequence>MPCSPDGTRLYVTGDELLYVHDAASGEILQTIEIPEGDNQLIVGADGTVYAATRSGWIQTLSPIIESGGTISA</sequence>
<dbReference type="Proteomes" id="UP000094053">
    <property type="component" value="Unassembled WGS sequence"/>
</dbReference>
<dbReference type="AlphaFoldDB" id="A0A1E3RP20"/>
<dbReference type="STRING" id="1776.BHQ18_06090"/>
<name>A0A1E3RP20_MYCFV</name>